<comment type="caution">
    <text evidence="2">The sequence shown here is derived from an EMBL/GenBank/DDBJ whole genome shotgun (WGS) entry which is preliminary data.</text>
</comment>
<dbReference type="InterPro" id="IPR036291">
    <property type="entry name" value="NAD(P)-bd_dom_sf"/>
</dbReference>
<dbReference type="PANTHER" id="PTHR43355">
    <property type="entry name" value="FLAVIN REDUCTASE (NADPH)"/>
    <property type="match status" value="1"/>
</dbReference>
<accession>A0A4S3KP48</accession>
<dbReference type="Gene3D" id="3.40.50.720">
    <property type="entry name" value="NAD(P)-binding Rossmann-like Domain"/>
    <property type="match status" value="1"/>
</dbReference>
<dbReference type="InterPro" id="IPR051606">
    <property type="entry name" value="Polyketide_Oxido-like"/>
</dbReference>
<protein>
    <submittedName>
        <fullName evidence="2">3-beta hydroxysteroid dehydrogenase</fullName>
    </submittedName>
</protein>
<sequence length="203" mass="21745">MKIALIGVTGRVGSRLLAELRRRGHHVTGIARDTGKLAGQPGLVLKNADADRPAQLAPLLTGHDAVLSALKFASTDAAALIAAVKQAGVRRLLVVGGAATLEVAPGRILLDAPGFPAAYRPEAEGGRRFLDLLRGERELDWTFLSPPAEFEPGERTGTFRLGTDQLLVDANGKSRISMEDYAIAFVDELEAPKHSRQRFTVGY</sequence>
<dbReference type="SUPFAM" id="SSF51735">
    <property type="entry name" value="NAD(P)-binding Rossmann-fold domains"/>
    <property type="match status" value="1"/>
</dbReference>
<dbReference type="OrthoDB" id="7352421at2"/>
<evidence type="ECO:0000313" key="2">
    <source>
        <dbReference type="EMBL" id="THD10198.1"/>
    </source>
</evidence>
<dbReference type="InterPro" id="IPR016040">
    <property type="entry name" value="NAD(P)-bd_dom"/>
</dbReference>
<dbReference type="Pfam" id="PF13460">
    <property type="entry name" value="NAD_binding_10"/>
    <property type="match status" value="1"/>
</dbReference>
<organism evidence="2 3">
    <name type="scientific">Rhodanobacter lindaniclasticus</name>
    <dbReference type="NCBI Taxonomy" id="75310"/>
    <lineage>
        <taxon>Bacteria</taxon>
        <taxon>Pseudomonadati</taxon>
        <taxon>Pseudomonadota</taxon>
        <taxon>Gammaproteobacteria</taxon>
        <taxon>Lysobacterales</taxon>
        <taxon>Rhodanobacteraceae</taxon>
        <taxon>Rhodanobacter</taxon>
    </lineage>
</organism>
<dbReference type="CDD" id="cd05244">
    <property type="entry name" value="BVR-B_like_SDR_a"/>
    <property type="match status" value="1"/>
</dbReference>
<dbReference type="AlphaFoldDB" id="A0A4S3KP48"/>
<proteinExistence type="predicted"/>
<dbReference type="EMBL" id="MWIO01000002">
    <property type="protein sequence ID" value="THD10198.1"/>
    <property type="molecule type" value="Genomic_DNA"/>
</dbReference>
<evidence type="ECO:0000259" key="1">
    <source>
        <dbReference type="Pfam" id="PF13460"/>
    </source>
</evidence>
<gene>
    <name evidence="2" type="ORF">B1991_00385</name>
</gene>
<dbReference type="GO" id="GO:0016646">
    <property type="term" value="F:oxidoreductase activity, acting on the CH-NH group of donors, NAD or NADP as acceptor"/>
    <property type="evidence" value="ECO:0007669"/>
    <property type="project" value="TreeGrafter"/>
</dbReference>
<reference evidence="2 3" key="1">
    <citation type="submission" date="2017-02" db="EMBL/GenBank/DDBJ databases">
        <title>Whole genome sequencing of Rhodanobacter lindaniclasticus DSM 17932.</title>
        <authorList>
            <person name="Kumar S."/>
            <person name="Patil P."/>
            <person name="Patil P.B."/>
        </authorList>
    </citation>
    <scope>NUCLEOTIDE SEQUENCE [LARGE SCALE GENOMIC DNA]</scope>
    <source>
        <strain evidence="2 3">DSM 17932</strain>
    </source>
</reference>
<feature type="domain" description="NAD(P)-binding" evidence="1">
    <location>
        <begin position="7"/>
        <end position="187"/>
    </location>
</feature>
<dbReference type="RefSeq" id="WP_136256719.1">
    <property type="nucleotide sequence ID" value="NZ_MWIO01000002.1"/>
</dbReference>
<keyword evidence="3" id="KW-1185">Reference proteome</keyword>
<dbReference type="Proteomes" id="UP000306317">
    <property type="component" value="Unassembled WGS sequence"/>
</dbReference>
<evidence type="ECO:0000313" key="3">
    <source>
        <dbReference type="Proteomes" id="UP000306317"/>
    </source>
</evidence>
<dbReference type="PANTHER" id="PTHR43355:SF2">
    <property type="entry name" value="FLAVIN REDUCTASE (NADPH)"/>
    <property type="match status" value="1"/>
</dbReference>
<name>A0A4S3KP48_9GAMM</name>